<name>A0A392N193_9FABA</name>
<evidence type="ECO:0000256" key="1">
    <source>
        <dbReference type="SAM" id="MobiDB-lite"/>
    </source>
</evidence>
<feature type="non-terminal residue" evidence="2">
    <location>
        <position position="1"/>
    </location>
</feature>
<protein>
    <submittedName>
        <fullName evidence="2">Uncharacterized protein</fullName>
    </submittedName>
</protein>
<keyword evidence="3" id="KW-1185">Reference proteome</keyword>
<proteinExistence type="predicted"/>
<organism evidence="2 3">
    <name type="scientific">Trifolium medium</name>
    <dbReference type="NCBI Taxonomy" id="97028"/>
    <lineage>
        <taxon>Eukaryota</taxon>
        <taxon>Viridiplantae</taxon>
        <taxon>Streptophyta</taxon>
        <taxon>Embryophyta</taxon>
        <taxon>Tracheophyta</taxon>
        <taxon>Spermatophyta</taxon>
        <taxon>Magnoliopsida</taxon>
        <taxon>eudicotyledons</taxon>
        <taxon>Gunneridae</taxon>
        <taxon>Pentapetalae</taxon>
        <taxon>rosids</taxon>
        <taxon>fabids</taxon>
        <taxon>Fabales</taxon>
        <taxon>Fabaceae</taxon>
        <taxon>Papilionoideae</taxon>
        <taxon>50 kb inversion clade</taxon>
        <taxon>NPAAA clade</taxon>
        <taxon>Hologalegina</taxon>
        <taxon>IRL clade</taxon>
        <taxon>Trifolieae</taxon>
        <taxon>Trifolium</taxon>
    </lineage>
</organism>
<gene>
    <name evidence="2" type="ORF">A2U01_0014453</name>
</gene>
<feature type="compositionally biased region" description="Basic and acidic residues" evidence="1">
    <location>
        <begin position="1"/>
        <end position="12"/>
    </location>
</feature>
<sequence length="44" mass="4902">FQNKTETEKIDAENMTEVENSTVASEDGNNGKSTKGIGKWIWIT</sequence>
<feature type="region of interest" description="Disordered" evidence="1">
    <location>
        <begin position="1"/>
        <end position="37"/>
    </location>
</feature>
<feature type="compositionally biased region" description="Polar residues" evidence="1">
    <location>
        <begin position="17"/>
        <end position="33"/>
    </location>
</feature>
<comment type="caution">
    <text evidence="2">The sequence shown here is derived from an EMBL/GenBank/DDBJ whole genome shotgun (WGS) entry which is preliminary data.</text>
</comment>
<dbReference type="Proteomes" id="UP000265520">
    <property type="component" value="Unassembled WGS sequence"/>
</dbReference>
<evidence type="ECO:0000313" key="3">
    <source>
        <dbReference type="Proteomes" id="UP000265520"/>
    </source>
</evidence>
<dbReference type="AlphaFoldDB" id="A0A392N193"/>
<accession>A0A392N193</accession>
<reference evidence="2 3" key="1">
    <citation type="journal article" date="2018" name="Front. Plant Sci.">
        <title>Red Clover (Trifolium pratense) and Zigzag Clover (T. medium) - A Picture of Genomic Similarities and Differences.</title>
        <authorList>
            <person name="Dluhosova J."/>
            <person name="Istvanek J."/>
            <person name="Nedelnik J."/>
            <person name="Repkova J."/>
        </authorList>
    </citation>
    <scope>NUCLEOTIDE SEQUENCE [LARGE SCALE GENOMIC DNA]</scope>
    <source>
        <strain evidence="3">cv. 10/8</strain>
        <tissue evidence="2">Leaf</tissue>
    </source>
</reference>
<evidence type="ECO:0000313" key="2">
    <source>
        <dbReference type="EMBL" id="MCH93501.1"/>
    </source>
</evidence>
<dbReference type="EMBL" id="LXQA010025101">
    <property type="protein sequence ID" value="MCH93501.1"/>
    <property type="molecule type" value="Genomic_DNA"/>
</dbReference>